<name>A0ABQ4XTB8_9ASTR</name>
<protein>
    <submittedName>
        <fullName evidence="2">Zinc finger, CCHC-type containing protein</fullName>
    </submittedName>
</protein>
<accession>A0ABQ4XTB8</accession>
<organism evidence="2 3">
    <name type="scientific">Tanacetum coccineum</name>
    <dbReference type="NCBI Taxonomy" id="301880"/>
    <lineage>
        <taxon>Eukaryota</taxon>
        <taxon>Viridiplantae</taxon>
        <taxon>Streptophyta</taxon>
        <taxon>Embryophyta</taxon>
        <taxon>Tracheophyta</taxon>
        <taxon>Spermatophyta</taxon>
        <taxon>Magnoliopsida</taxon>
        <taxon>eudicotyledons</taxon>
        <taxon>Gunneridae</taxon>
        <taxon>Pentapetalae</taxon>
        <taxon>asterids</taxon>
        <taxon>campanulids</taxon>
        <taxon>Asterales</taxon>
        <taxon>Asteraceae</taxon>
        <taxon>Asteroideae</taxon>
        <taxon>Anthemideae</taxon>
        <taxon>Anthemidinae</taxon>
        <taxon>Tanacetum</taxon>
    </lineage>
</organism>
<reference evidence="2" key="2">
    <citation type="submission" date="2022-01" db="EMBL/GenBank/DDBJ databases">
        <authorList>
            <person name="Yamashiro T."/>
            <person name="Shiraishi A."/>
            <person name="Satake H."/>
            <person name="Nakayama K."/>
        </authorList>
    </citation>
    <scope>NUCLEOTIDE SEQUENCE</scope>
</reference>
<dbReference type="PANTHER" id="PTHR33223:SF11">
    <property type="entry name" value="ELEMENT PROTEIN, PUTATIVE-RELATED"/>
    <property type="match status" value="1"/>
</dbReference>
<evidence type="ECO:0000313" key="3">
    <source>
        <dbReference type="Proteomes" id="UP001151760"/>
    </source>
</evidence>
<evidence type="ECO:0000313" key="2">
    <source>
        <dbReference type="EMBL" id="GJS68037.1"/>
    </source>
</evidence>
<reference evidence="2" key="1">
    <citation type="journal article" date="2022" name="Int. J. Mol. Sci.">
        <title>Draft Genome of Tanacetum Coccineum: Genomic Comparison of Closely Related Tanacetum-Family Plants.</title>
        <authorList>
            <person name="Yamashiro T."/>
            <person name="Shiraishi A."/>
            <person name="Nakayama K."/>
            <person name="Satake H."/>
        </authorList>
    </citation>
    <scope>NUCLEOTIDE SEQUENCE</scope>
</reference>
<evidence type="ECO:0000259" key="1">
    <source>
        <dbReference type="Pfam" id="PF03732"/>
    </source>
</evidence>
<feature type="domain" description="Retrotransposon gag" evidence="1">
    <location>
        <begin position="180"/>
        <end position="249"/>
    </location>
</feature>
<dbReference type="InterPro" id="IPR005162">
    <property type="entry name" value="Retrotrans_gag_dom"/>
</dbReference>
<gene>
    <name evidence="2" type="ORF">Tco_0682602</name>
</gene>
<comment type="caution">
    <text evidence="2">The sequence shown here is derived from an EMBL/GenBank/DDBJ whole genome shotgun (WGS) entry which is preliminary data.</text>
</comment>
<keyword evidence="3" id="KW-1185">Reference proteome</keyword>
<dbReference type="EMBL" id="BQNB010009762">
    <property type="protein sequence ID" value="GJS68037.1"/>
    <property type="molecule type" value="Genomic_DNA"/>
</dbReference>
<proteinExistence type="predicted"/>
<dbReference type="Pfam" id="PF03732">
    <property type="entry name" value="Retrotrans_gag"/>
    <property type="match status" value="1"/>
</dbReference>
<dbReference type="Proteomes" id="UP001151760">
    <property type="component" value="Unassembled WGS sequence"/>
</dbReference>
<dbReference type="PANTHER" id="PTHR33223">
    <property type="entry name" value="CCHC-TYPE DOMAIN-CONTAINING PROTEIN"/>
    <property type="match status" value="1"/>
</dbReference>
<sequence length="428" mass="49602">MKGEIRGGMFSALTGVRFRAGFCSVLRIVYSVAHIRCIFLDGYGVLDVRIVFFRFLRLSSRMRAFLLIFTKTSKDNEDPNWSTSFKTRRTQKTSLALEVLWKTSFYADLESDALGWQYISGTLPDSREFERIDNPEHLEEIHVTSAHLEKKRTRMQLYTKSLEEIRIQTVETASRFLATVNWLERLPVGSISTWEDHTTRFLAQFFQSGRIAKLWNDILMFQQYQGESLSEAWTRLKDLLQKVPHHDIDLWLKDPSPLGRILLLVSLLNSFHREGLQNSGMTPLMFQQHQGESFSEAWTLDYATEGRLRKMSAEKAWATIEELARYEDEGWNDPILPDEGSINHKNPNIEQLLGVMKSHVDTLMKDAISIIGRSENIFGISSDTVRQLPLEPSRQKAFKDLVMNFILDQEEKVRQLEEYMCVIGSDFI</sequence>